<dbReference type="PROSITE" id="PS50933">
    <property type="entry name" value="CHRD"/>
    <property type="match status" value="1"/>
</dbReference>
<evidence type="ECO:0000313" key="2">
    <source>
        <dbReference type="EMBL" id="GAA3553592.1"/>
    </source>
</evidence>
<dbReference type="Pfam" id="PF07452">
    <property type="entry name" value="CHRD"/>
    <property type="match status" value="1"/>
</dbReference>
<reference evidence="3" key="1">
    <citation type="journal article" date="2019" name="Int. J. Syst. Evol. Microbiol.">
        <title>The Global Catalogue of Microorganisms (GCM) 10K type strain sequencing project: providing services to taxonomists for standard genome sequencing and annotation.</title>
        <authorList>
            <consortium name="The Broad Institute Genomics Platform"/>
            <consortium name="The Broad Institute Genome Sequencing Center for Infectious Disease"/>
            <person name="Wu L."/>
            <person name="Ma J."/>
        </authorList>
    </citation>
    <scope>NUCLEOTIDE SEQUENCE [LARGE SCALE GENOMIC DNA]</scope>
    <source>
        <strain evidence="3">JCM 17111</strain>
    </source>
</reference>
<proteinExistence type="predicted"/>
<accession>A0ABP6WNK9</accession>
<name>A0ABP6WNK9_9FLAO</name>
<dbReference type="Proteomes" id="UP001500954">
    <property type="component" value="Unassembled WGS sequence"/>
</dbReference>
<dbReference type="RefSeq" id="WP_345003785.1">
    <property type="nucleotide sequence ID" value="NZ_BAABCY010000006.1"/>
</dbReference>
<protein>
    <recommendedName>
        <fullName evidence="1">CHRD domain-containing protein</fullName>
    </recommendedName>
</protein>
<evidence type="ECO:0000313" key="3">
    <source>
        <dbReference type="Proteomes" id="UP001500954"/>
    </source>
</evidence>
<dbReference type="InterPro" id="IPR010895">
    <property type="entry name" value="CHRD"/>
</dbReference>
<comment type="caution">
    <text evidence="2">The sequence shown here is derived from an EMBL/GenBank/DDBJ whole genome shotgun (WGS) entry which is preliminary data.</text>
</comment>
<keyword evidence="3" id="KW-1185">Reference proteome</keyword>
<dbReference type="SMART" id="SM00754">
    <property type="entry name" value="CHRD"/>
    <property type="match status" value="1"/>
</dbReference>
<gene>
    <name evidence="2" type="ORF">GCM10022395_01460</name>
</gene>
<sequence length="172" mass="18391">MITHSNTLRSYLLLLVFGLTLVGFSNKTNTELSATTDTFDHNQFIFNVHLSGANEVPANDSEAFGRAIVRINKSETMIYYKVIVNNIMDVKASHFHMAPAGSNSGVVATLFTAGTSGWTNGLLAEGTIQAENLQGALAGQELSALIDAIRAGNIYVNVHTATHPGGEIRGQL</sequence>
<feature type="domain" description="CHRD" evidence="1">
    <location>
        <begin position="42"/>
        <end position="172"/>
    </location>
</feature>
<evidence type="ECO:0000259" key="1">
    <source>
        <dbReference type="PROSITE" id="PS50933"/>
    </source>
</evidence>
<organism evidence="2 3">
    <name type="scientific">Snuella lapsa</name>
    <dbReference type="NCBI Taxonomy" id="870481"/>
    <lineage>
        <taxon>Bacteria</taxon>
        <taxon>Pseudomonadati</taxon>
        <taxon>Bacteroidota</taxon>
        <taxon>Flavobacteriia</taxon>
        <taxon>Flavobacteriales</taxon>
        <taxon>Flavobacteriaceae</taxon>
        <taxon>Snuella</taxon>
    </lineage>
</organism>
<dbReference type="EMBL" id="BAABCY010000006">
    <property type="protein sequence ID" value="GAA3553592.1"/>
    <property type="molecule type" value="Genomic_DNA"/>
</dbReference>